<proteinExistence type="predicted"/>
<sequence>MAGFAPGGLATGIGSLPYLEPGQALPLIFSHLPQIPHWPQLPRRGGREGFVFQFLNPLLAAGLLSIEDGRAFFDDSHPAWPERLTDFYTTYLAAEAGDEKALQAFAFPREAAAGFYAFLDYIRSHGTGEAHYFKGHLAGPLTIAFQLKNRAGRLAYYEEQLRELVVKTLAMHALWQAKTLAGAGRPAIIFVDEPAVSVYGQSNYITVTRQMIRDDLNAVFEAVRRAGALTGVHSCAAVDWSLLTGCDLDIINLDAYNFGASLFPYARELNAFLQQGGVLAWGVVPTAEEAYCEDANSLLKRLSGYWDGLCRRGVDRGLLQRQAIITPACGTGLLPGELAGRIYALNREVAHKVQKGEI</sequence>
<dbReference type="STRING" id="1838280.A6M21_10520"/>
<dbReference type="Proteomes" id="UP000078532">
    <property type="component" value="Unassembled WGS sequence"/>
</dbReference>
<dbReference type="EMBL" id="LYVF01000158">
    <property type="protein sequence ID" value="OAT81818.1"/>
    <property type="molecule type" value="Genomic_DNA"/>
</dbReference>
<evidence type="ECO:0000313" key="1">
    <source>
        <dbReference type="EMBL" id="OAT81818.1"/>
    </source>
</evidence>
<gene>
    <name evidence="1" type="ORF">A6M21_10520</name>
</gene>
<evidence type="ECO:0008006" key="3">
    <source>
        <dbReference type="Google" id="ProtNLM"/>
    </source>
</evidence>
<accession>A0A1B7LEY7</accession>
<dbReference type="InterPro" id="IPR038071">
    <property type="entry name" value="UROD/MetE-like_sf"/>
</dbReference>
<organism evidence="1 2">
    <name type="scientific">Desulfotomaculum copahuensis</name>
    <dbReference type="NCBI Taxonomy" id="1838280"/>
    <lineage>
        <taxon>Bacteria</taxon>
        <taxon>Bacillati</taxon>
        <taxon>Bacillota</taxon>
        <taxon>Clostridia</taxon>
        <taxon>Eubacteriales</taxon>
        <taxon>Desulfotomaculaceae</taxon>
        <taxon>Desulfotomaculum</taxon>
    </lineage>
</organism>
<dbReference type="SUPFAM" id="SSF51726">
    <property type="entry name" value="UROD/MetE-like"/>
    <property type="match status" value="1"/>
</dbReference>
<dbReference type="AlphaFoldDB" id="A0A1B7LEY7"/>
<reference evidence="1 2" key="1">
    <citation type="submission" date="2016-04" db="EMBL/GenBank/DDBJ databases">
        <authorList>
            <person name="Evans L.H."/>
            <person name="Alamgir A."/>
            <person name="Owens N."/>
            <person name="Weber N.D."/>
            <person name="Virtaneva K."/>
            <person name="Barbian K."/>
            <person name="Babar A."/>
            <person name="Rosenke K."/>
        </authorList>
    </citation>
    <scope>NUCLEOTIDE SEQUENCE [LARGE SCALE GENOMIC DNA]</scope>
    <source>
        <strain evidence="1 2">LMa1</strain>
    </source>
</reference>
<comment type="caution">
    <text evidence="1">The sequence shown here is derived from an EMBL/GenBank/DDBJ whole genome shotgun (WGS) entry which is preliminary data.</text>
</comment>
<dbReference type="Gene3D" id="3.20.20.210">
    <property type="match status" value="1"/>
</dbReference>
<name>A0A1B7LEY7_9FIRM</name>
<protein>
    <recommendedName>
        <fullName evidence="3">Methionine synthase</fullName>
    </recommendedName>
</protein>
<evidence type="ECO:0000313" key="2">
    <source>
        <dbReference type="Proteomes" id="UP000078532"/>
    </source>
</evidence>
<keyword evidence="2" id="KW-1185">Reference proteome</keyword>
<dbReference type="RefSeq" id="WP_066668337.1">
    <property type="nucleotide sequence ID" value="NZ_LYVF01000158.1"/>
</dbReference>
<dbReference type="OrthoDB" id="144815at2"/>